<dbReference type="Proteomes" id="UP000035050">
    <property type="component" value="Chromosome"/>
</dbReference>
<dbReference type="RefSeq" id="WP_046292534.1">
    <property type="nucleotide sequence ID" value="NZ_CP011253.3"/>
</dbReference>
<reference evidence="6" key="1">
    <citation type="submission" date="2016-06" db="EMBL/GenBank/DDBJ databases">
        <title>Pandoraea oxalativorans DSM 23570 Genome Sequencing.</title>
        <authorList>
            <person name="Ee R."/>
            <person name="Lim Y.-L."/>
            <person name="Yong D."/>
            <person name="Yin W.-F."/>
            <person name="Chan K.-G."/>
        </authorList>
    </citation>
    <scope>NUCLEOTIDE SEQUENCE</scope>
    <source>
        <strain evidence="6">DSM 23570</strain>
    </source>
</reference>
<evidence type="ECO:0000259" key="5">
    <source>
        <dbReference type="Pfam" id="PF01361"/>
    </source>
</evidence>
<evidence type="ECO:0000256" key="1">
    <source>
        <dbReference type="ARBA" id="ARBA00006723"/>
    </source>
</evidence>
<dbReference type="EC" id="5.3.2.-" evidence="4"/>
<keyword evidence="2 4" id="KW-0413">Isomerase</keyword>
<sequence length="64" mass="7123">MPTFNVEMFEGRTIEQKRAFVKAVTQAAVQTIGCTPESVDIIITDIKPENWSTAGALWSDPRPE</sequence>
<proteinExistence type="inferred from homology"/>
<evidence type="ECO:0000256" key="3">
    <source>
        <dbReference type="PIRSR" id="PIRSR618191-1"/>
    </source>
</evidence>
<name>A0A0E3YD26_9BURK</name>
<evidence type="ECO:0000313" key="6">
    <source>
        <dbReference type="EMBL" id="AKC71401.1"/>
    </source>
</evidence>
<feature type="active site" description="Proton acceptor; via imino nitrogen" evidence="3">
    <location>
        <position position="2"/>
    </location>
</feature>
<dbReference type="Gene3D" id="3.30.429.10">
    <property type="entry name" value="Macrophage Migration Inhibitory Factor"/>
    <property type="match status" value="1"/>
</dbReference>
<keyword evidence="7" id="KW-1185">Reference proteome</keyword>
<evidence type="ECO:0000256" key="4">
    <source>
        <dbReference type="RuleBase" id="RU362032"/>
    </source>
</evidence>
<evidence type="ECO:0000313" key="7">
    <source>
        <dbReference type="Proteomes" id="UP000035050"/>
    </source>
</evidence>
<dbReference type="InterPro" id="IPR004370">
    <property type="entry name" value="4-OT-like_dom"/>
</dbReference>
<dbReference type="Pfam" id="PF01361">
    <property type="entry name" value="Tautomerase"/>
    <property type="match status" value="1"/>
</dbReference>
<protein>
    <recommendedName>
        <fullName evidence="4">Tautomerase</fullName>
        <ecNumber evidence="4">5.3.2.-</ecNumber>
    </recommendedName>
</protein>
<evidence type="ECO:0000256" key="2">
    <source>
        <dbReference type="ARBA" id="ARBA00023235"/>
    </source>
</evidence>
<dbReference type="SUPFAM" id="SSF55331">
    <property type="entry name" value="Tautomerase/MIF"/>
    <property type="match status" value="1"/>
</dbReference>
<dbReference type="GO" id="GO:0016853">
    <property type="term" value="F:isomerase activity"/>
    <property type="evidence" value="ECO:0007669"/>
    <property type="project" value="UniProtKB-UniRule"/>
</dbReference>
<dbReference type="OrthoDB" id="8527422at2"/>
<dbReference type="PANTHER" id="PTHR35530">
    <property type="entry name" value="TAUTOMERASE-RELATED"/>
    <property type="match status" value="1"/>
</dbReference>
<dbReference type="PANTHER" id="PTHR35530:SF1">
    <property type="entry name" value="2-HYDROXYMUCONATE TAUTOMERASE"/>
    <property type="match status" value="1"/>
</dbReference>
<organism evidence="6 7">
    <name type="scientific">Pandoraea oxalativorans</name>
    <dbReference type="NCBI Taxonomy" id="573737"/>
    <lineage>
        <taxon>Bacteria</taxon>
        <taxon>Pseudomonadati</taxon>
        <taxon>Pseudomonadota</taxon>
        <taxon>Betaproteobacteria</taxon>
        <taxon>Burkholderiales</taxon>
        <taxon>Burkholderiaceae</taxon>
        <taxon>Pandoraea</taxon>
    </lineage>
</organism>
<dbReference type="NCBIfam" id="TIGR00013">
    <property type="entry name" value="taut"/>
    <property type="match status" value="1"/>
</dbReference>
<dbReference type="AlphaFoldDB" id="A0A0E3YD26"/>
<feature type="domain" description="4-oxalocrotonate tautomerase-like" evidence="5">
    <location>
        <begin position="2"/>
        <end position="56"/>
    </location>
</feature>
<dbReference type="EMBL" id="CP011253">
    <property type="protein sequence ID" value="AKC71401.1"/>
    <property type="molecule type" value="Genomic_DNA"/>
</dbReference>
<gene>
    <name evidence="6" type="ORF">MB84_20955</name>
</gene>
<comment type="similarity">
    <text evidence="1 4">Belongs to the 4-oxalocrotonate tautomerase family.</text>
</comment>
<dbReference type="HOGENOM" id="CLU_148073_5_3_4"/>
<dbReference type="InterPro" id="IPR014347">
    <property type="entry name" value="Tautomerase/MIF_sf"/>
</dbReference>
<dbReference type="NCBIfam" id="NF001966">
    <property type="entry name" value="PRK00745.1"/>
    <property type="match status" value="1"/>
</dbReference>
<accession>A0A0E3YD26</accession>
<dbReference type="InterPro" id="IPR018191">
    <property type="entry name" value="4-OT"/>
</dbReference>
<dbReference type="PATRIC" id="fig|573737.6.peg.5181"/>
<dbReference type="KEGG" id="pox:MB84_20955"/>